<dbReference type="RefSeq" id="WP_158761223.1">
    <property type="nucleotide sequence ID" value="NZ_CP046911.1"/>
</dbReference>
<evidence type="ECO:0000313" key="2">
    <source>
        <dbReference type="EMBL" id="QGZ58287.1"/>
    </source>
</evidence>
<feature type="domain" description="ABM" evidence="1">
    <location>
        <begin position="14"/>
        <end position="103"/>
    </location>
</feature>
<reference evidence="2 3" key="1">
    <citation type="submission" date="2019-12" db="EMBL/GenBank/DDBJ databases">
        <title>Paraburkholderia acidiphila 7Q-K02 sp. nov and Paraburkholderia acidisoli DHF22 sp. nov., two strains isolated from forest soil.</title>
        <authorList>
            <person name="Gao Z."/>
            <person name="Qiu L."/>
        </authorList>
    </citation>
    <scope>NUCLEOTIDE SEQUENCE [LARGE SCALE GENOMIC DNA]</scope>
    <source>
        <strain evidence="2 3">7Q-K02</strain>
    </source>
</reference>
<evidence type="ECO:0000313" key="3">
    <source>
        <dbReference type="Proteomes" id="UP000434209"/>
    </source>
</evidence>
<dbReference type="AlphaFoldDB" id="A0A7Z2GAR2"/>
<evidence type="ECO:0000259" key="1">
    <source>
        <dbReference type="PROSITE" id="PS51725"/>
    </source>
</evidence>
<dbReference type="KEGG" id="pacp:FAZ97_25125"/>
<sequence>MIRINTNGTEAWMIVAIGRFYLRADNISHFEAAWLRVCPLFTNKPGYRGHRLGPQCEDEGCYVLEVEWDSLDAQSAFMMHGDFQTFLHALWPYFSADPDLYHFEPLAQPSRFPAI</sequence>
<dbReference type="PROSITE" id="PS51725">
    <property type="entry name" value="ABM"/>
    <property type="match status" value="1"/>
</dbReference>
<dbReference type="SUPFAM" id="SSF54909">
    <property type="entry name" value="Dimeric alpha+beta barrel"/>
    <property type="match status" value="1"/>
</dbReference>
<dbReference type="EMBL" id="CP046911">
    <property type="protein sequence ID" value="QGZ58287.1"/>
    <property type="molecule type" value="Genomic_DNA"/>
</dbReference>
<dbReference type="InterPro" id="IPR007138">
    <property type="entry name" value="ABM_dom"/>
</dbReference>
<dbReference type="Pfam" id="PF03992">
    <property type="entry name" value="ABM"/>
    <property type="match status" value="1"/>
</dbReference>
<keyword evidence="3" id="KW-1185">Reference proteome</keyword>
<name>A0A7Z2GAR2_9BURK</name>
<dbReference type="Gene3D" id="3.30.70.100">
    <property type="match status" value="1"/>
</dbReference>
<dbReference type="InterPro" id="IPR011008">
    <property type="entry name" value="Dimeric_a/b-barrel"/>
</dbReference>
<dbReference type="Proteomes" id="UP000434209">
    <property type="component" value="Chromosome 3"/>
</dbReference>
<gene>
    <name evidence="2" type="ORF">FAZ97_25125</name>
</gene>
<protein>
    <recommendedName>
        <fullName evidence="1">ABM domain-containing protein</fullName>
    </recommendedName>
</protein>
<accession>A0A7Z2GAR2</accession>
<organism evidence="2 3">
    <name type="scientific">Paraburkholderia acidiphila</name>
    <dbReference type="NCBI Taxonomy" id="2571747"/>
    <lineage>
        <taxon>Bacteria</taxon>
        <taxon>Pseudomonadati</taxon>
        <taxon>Pseudomonadota</taxon>
        <taxon>Betaproteobacteria</taxon>
        <taxon>Burkholderiales</taxon>
        <taxon>Burkholderiaceae</taxon>
        <taxon>Paraburkholderia</taxon>
    </lineage>
</organism>
<dbReference type="OrthoDB" id="9798157at2"/>
<proteinExistence type="predicted"/>